<dbReference type="AlphaFoldDB" id="A0A151GEQ7"/>
<feature type="region of interest" description="Disordered" evidence="1">
    <location>
        <begin position="1"/>
        <end position="22"/>
    </location>
</feature>
<dbReference type="OrthoDB" id="4928090at2759"/>
<feature type="compositionally biased region" description="Pro residues" evidence="1">
    <location>
        <begin position="34"/>
        <end position="78"/>
    </location>
</feature>
<dbReference type="InParanoid" id="A0A151GEQ7"/>
<comment type="caution">
    <text evidence="2">The sequence shown here is derived from an EMBL/GenBank/DDBJ whole genome shotgun (WGS) entry which is preliminary data.</text>
</comment>
<evidence type="ECO:0000313" key="3">
    <source>
        <dbReference type="Proteomes" id="UP000076580"/>
    </source>
</evidence>
<dbReference type="Proteomes" id="UP000076580">
    <property type="component" value="Chromosome 03"/>
</dbReference>
<name>A0A151GEQ7_DRECN</name>
<dbReference type="EMBL" id="LAYC01000003">
    <property type="protein sequence ID" value="KYK55551.1"/>
    <property type="molecule type" value="Genomic_DNA"/>
</dbReference>
<sequence length="180" mass="20924">MGSKEYKGPSKKRLYLQHPEPDTYLTRRRITRVIPPPCKESPPNPPPPCPIIVEPVPAPCPTPPPPPALPALPPPEPPIEVIAVDVEPSDHSCKSSRSRSRSHRRSTDHDREVYVERERFVPVPVPVPVRVEPRYDTYRYVEAPRRLEHVPPRRRLVEDERDRITVSIDDHYRTREQRDR</sequence>
<protein>
    <submittedName>
        <fullName evidence="2">Uncharacterized protein</fullName>
    </submittedName>
</protein>
<keyword evidence="3" id="KW-1185">Reference proteome</keyword>
<dbReference type="STRING" id="98403.A0A151GEQ7"/>
<feature type="compositionally biased region" description="Basic residues" evidence="1">
    <location>
        <begin position="94"/>
        <end position="104"/>
    </location>
</feature>
<proteinExistence type="predicted"/>
<dbReference type="GeneID" id="63720157"/>
<gene>
    <name evidence="2" type="ORF">DCS_07514</name>
</gene>
<evidence type="ECO:0000256" key="1">
    <source>
        <dbReference type="SAM" id="MobiDB-lite"/>
    </source>
</evidence>
<reference evidence="2 3" key="1">
    <citation type="journal article" date="2016" name="Sci. Rep.">
        <title>Insights into Adaptations to a Near-Obligate Nematode Endoparasitic Lifestyle from the Finished Genome of Drechmeria coniospora.</title>
        <authorList>
            <person name="Zhang L."/>
            <person name="Zhou Z."/>
            <person name="Guo Q."/>
            <person name="Fokkens L."/>
            <person name="Miskei M."/>
            <person name="Pocsi I."/>
            <person name="Zhang W."/>
            <person name="Chen M."/>
            <person name="Wang L."/>
            <person name="Sun Y."/>
            <person name="Donzelli B.G."/>
            <person name="Gibson D.M."/>
            <person name="Nelson D.R."/>
            <person name="Luo J.G."/>
            <person name="Rep M."/>
            <person name="Liu H."/>
            <person name="Yang S."/>
            <person name="Wang J."/>
            <person name="Krasnoff S.B."/>
            <person name="Xu Y."/>
            <person name="Molnar I."/>
            <person name="Lin M."/>
        </authorList>
    </citation>
    <scope>NUCLEOTIDE SEQUENCE [LARGE SCALE GENOMIC DNA]</scope>
    <source>
        <strain evidence="2 3">ARSEF 6962</strain>
    </source>
</reference>
<accession>A0A151GEQ7</accession>
<dbReference type="RefSeq" id="XP_040654903.1">
    <property type="nucleotide sequence ID" value="XM_040804799.1"/>
</dbReference>
<evidence type="ECO:0000313" key="2">
    <source>
        <dbReference type="EMBL" id="KYK55551.1"/>
    </source>
</evidence>
<feature type="region of interest" description="Disordered" evidence="1">
    <location>
        <begin position="34"/>
        <end position="110"/>
    </location>
</feature>
<organism evidence="2 3">
    <name type="scientific">Drechmeria coniospora</name>
    <name type="common">Nematophagous fungus</name>
    <name type="synonym">Meria coniospora</name>
    <dbReference type="NCBI Taxonomy" id="98403"/>
    <lineage>
        <taxon>Eukaryota</taxon>
        <taxon>Fungi</taxon>
        <taxon>Dikarya</taxon>
        <taxon>Ascomycota</taxon>
        <taxon>Pezizomycotina</taxon>
        <taxon>Sordariomycetes</taxon>
        <taxon>Hypocreomycetidae</taxon>
        <taxon>Hypocreales</taxon>
        <taxon>Ophiocordycipitaceae</taxon>
        <taxon>Drechmeria</taxon>
    </lineage>
</organism>